<dbReference type="AlphaFoldDB" id="A0A3B1CVZ1"/>
<feature type="domain" description="DUF4124" evidence="2">
    <location>
        <begin position="14"/>
        <end position="42"/>
    </location>
</feature>
<dbReference type="InterPro" id="IPR025392">
    <property type="entry name" value="DUF4124"/>
</dbReference>
<proteinExistence type="predicted"/>
<name>A0A3B1CVZ1_9ZZZZ</name>
<sequence>MRKFLSAGCAFCACFFILPSSLEADTFKWVDDKGVVHYSDQSLNGKDADWVDDAPEIYFSYKSSNELTRAKARVLPSRKVLSKTGQQKKIAPKGYGQTIIGGGASAPRTSARKTSTFRQNSVQRSSAGKSSIGKTSTFRQNSVKRSSAGQGSTTRQNSVKRSSAGQGSIGKTSTARKSGGRTSRGRY</sequence>
<evidence type="ECO:0000256" key="1">
    <source>
        <dbReference type="SAM" id="MobiDB-lite"/>
    </source>
</evidence>
<accession>A0A3B1CVZ1</accession>
<dbReference type="Pfam" id="PF13511">
    <property type="entry name" value="DUF4124"/>
    <property type="match status" value="1"/>
</dbReference>
<protein>
    <recommendedName>
        <fullName evidence="2">DUF4124 domain-containing protein</fullName>
    </recommendedName>
</protein>
<evidence type="ECO:0000313" key="3">
    <source>
        <dbReference type="EMBL" id="VAX32582.1"/>
    </source>
</evidence>
<gene>
    <name evidence="3" type="ORF">MNBD_NITROSPINAE05-111</name>
</gene>
<evidence type="ECO:0000259" key="2">
    <source>
        <dbReference type="Pfam" id="PF13511"/>
    </source>
</evidence>
<feature type="region of interest" description="Disordered" evidence="1">
    <location>
        <begin position="79"/>
        <end position="187"/>
    </location>
</feature>
<dbReference type="EMBL" id="UOGG01000210">
    <property type="protein sequence ID" value="VAX32582.1"/>
    <property type="molecule type" value="Genomic_DNA"/>
</dbReference>
<organism evidence="3">
    <name type="scientific">hydrothermal vent metagenome</name>
    <dbReference type="NCBI Taxonomy" id="652676"/>
    <lineage>
        <taxon>unclassified sequences</taxon>
        <taxon>metagenomes</taxon>
        <taxon>ecological metagenomes</taxon>
    </lineage>
</organism>
<feature type="compositionally biased region" description="Polar residues" evidence="1">
    <location>
        <begin position="112"/>
        <end position="176"/>
    </location>
</feature>
<reference evidence="3" key="1">
    <citation type="submission" date="2018-06" db="EMBL/GenBank/DDBJ databases">
        <authorList>
            <person name="Zhirakovskaya E."/>
        </authorList>
    </citation>
    <scope>NUCLEOTIDE SEQUENCE</scope>
</reference>